<proteinExistence type="inferred from homology"/>
<evidence type="ECO:0000256" key="1">
    <source>
        <dbReference type="ARBA" id="ARBA00004370"/>
    </source>
</evidence>
<feature type="domain" description="Outer membrane protein beta-barrel" evidence="6">
    <location>
        <begin position="39"/>
        <end position="229"/>
    </location>
</feature>
<dbReference type="GO" id="GO:0019867">
    <property type="term" value="C:outer membrane"/>
    <property type="evidence" value="ECO:0007669"/>
    <property type="project" value="InterPro"/>
</dbReference>
<comment type="similarity">
    <text evidence="4">Belongs to the Omp25/RopB family.</text>
</comment>
<evidence type="ECO:0000313" key="8">
    <source>
        <dbReference type="Proteomes" id="UP000296374"/>
    </source>
</evidence>
<protein>
    <submittedName>
        <fullName evidence="7">Porin family protein</fullName>
    </submittedName>
</protein>
<evidence type="ECO:0000256" key="2">
    <source>
        <dbReference type="ARBA" id="ARBA00022729"/>
    </source>
</evidence>
<dbReference type="PANTHER" id="PTHR34001">
    <property type="entry name" value="BLL7405 PROTEIN"/>
    <property type="match status" value="1"/>
</dbReference>
<dbReference type="Proteomes" id="UP000296374">
    <property type="component" value="Chromosome"/>
</dbReference>
<accession>A0A4V1BID2</accession>
<keyword evidence="3" id="KW-0472">Membrane</keyword>
<dbReference type="InterPro" id="IPR006315">
    <property type="entry name" value="OM_autotransptr_brl_dom"/>
</dbReference>
<dbReference type="InterPro" id="IPR051692">
    <property type="entry name" value="OMP-like"/>
</dbReference>
<dbReference type="InterPro" id="IPR011250">
    <property type="entry name" value="OMP/PagP_B-barrel"/>
</dbReference>
<dbReference type="PANTHER" id="PTHR34001:SF3">
    <property type="entry name" value="BLL7405 PROTEIN"/>
    <property type="match status" value="1"/>
</dbReference>
<feature type="chain" id="PRO_5020315089" evidence="5">
    <location>
        <begin position="24"/>
        <end position="249"/>
    </location>
</feature>
<comment type="subcellular location">
    <subcellularLocation>
        <location evidence="1">Membrane</location>
    </subcellularLocation>
</comment>
<sequence length="249" mass="25847">MSIRTTLSVCTAALALGAGSALAGGVIAPVVEVAPIEVAPVSVAGAWQGAYAGGSLGYIFGADDVVGIVPTLDGVPIEGRRALNLGDLDVSGATAAVHVGYRWQRDRWVFGPELGVEVGSVDADLASTFEGGDFELEAEMQNIVTLVMKTGYSVDPQTLVYGTFGVARGNFDYTATTLTDSQSDSITATGVAAGLGVERAMNDRVSVFAEYQYRDLGNEQISYEDGAETLESATSTAHSSIKLGANFKF</sequence>
<evidence type="ECO:0000256" key="3">
    <source>
        <dbReference type="ARBA" id="ARBA00023136"/>
    </source>
</evidence>
<name>A0A4V1BID2_9RHOB</name>
<feature type="signal peptide" evidence="5">
    <location>
        <begin position="1"/>
        <end position="23"/>
    </location>
</feature>
<dbReference type="Pfam" id="PF13505">
    <property type="entry name" value="OMP_b-brl"/>
    <property type="match status" value="1"/>
</dbReference>
<dbReference type="AlphaFoldDB" id="A0A4V1BID2"/>
<dbReference type="RefSeq" id="WP_135311584.1">
    <property type="nucleotide sequence ID" value="NZ_CP038439.1"/>
</dbReference>
<dbReference type="KEGG" id="plia:E4191_00030"/>
<dbReference type="InterPro" id="IPR027385">
    <property type="entry name" value="Beta-barrel_OMP"/>
</dbReference>
<gene>
    <name evidence="7" type="ORF">E4191_00030</name>
</gene>
<dbReference type="EMBL" id="CP038439">
    <property type="protein sequence ID" value="QBX33284.1"/>
    <property type="molecule type" value="Genomic_DNA"/>
</dbReference>
<reference evidence="8" key="1">
    <citation type="submission" date="2019-03" db="EMBL/GenBank/DDBJ databases">
        <authorList>
            <person name="Li J."/>
        </authorList>
    </citation>
    <scope>NUCLEOTIDE SEQUENCE [LARGE SCALE GENOMIC DNA]</scope>
    <source>
        <strain evidence="8">2251</strain>
    </source>
</reference>
<evidence type="ECO:0000256" key="5">
    <source>
        <dbReference type="SAM" id="SignalP"/>
    </source>
</evidence>
<evidence type="ECO:0000313" key="7">
    <source>
        <dbReference type="EMBL" id="QBX33284.1"/>
    </source>
</evidence>
<dbReference type="Gene3D" id="2.40.160.20">
    <property type="match status" value="1"/>
</dbReference>
<organism evidence="7 8">
    <name type="scientific">Paracoccus liaowanqingii</name>
    <dbReference type="NCBI Taxonomy" id="2560053"/>
    <lineage>
        <taxon>Bacteria</taxon>
        <taxon>Pseudomonadati</taxon>
        <taxon>Pseudomonadota</taxon>
        <taxon>Alphaproteobacteria</taxon>
        <taxon>Rhodobacterales</taxon>
        <taxon>Paracoccaceae</taxon>
        <taxon>Paracoccus</taxon>
    </lineage>
</organism>
<keyword evidence="2 5" id="KW-0732">Signal</keyword>
<evidence type="ECO:0000259" key="6">
    <source>
        <dbReference type="Pfam" id="PF13505"/>
    </source>
</evidence>
<dbReference type="NCBIfam" id="TIGR01414">
    <property type="entry name" value="autotrans_barl"/>
    <property type="match status" value="1"/>
</dbReference>
<evidence type="ECO:0000256" key="4">
    <source>
        <dbReference type="ARBA" id="ARBA00038306"/>
    </source>
</evidence>
<dbReference type="SUPFAM" id="SSF56925">
    <property type="entry name" value="OMPA-like"/>
    <property type="match status" value="1"/>
</dbReference>